<feature type="repeat" description="ANK" evidence="3">
    <location>
        <begin position="169"/>
        <end position="201"/>
    </location>
</feature>
<feature type="repeat" description="ANK" evidence="3">
    <location>
        <begin position="235"/>
        <end position="267"/>
    </location>
</feature>
<feature type="repeat" description="ANK" evidence="3">
    <location>
        <begin position="202"/>
        <end position="234"/>
    </location>
</feature>
<keyword evidence="2 3" id="KW-0040">ANK repeat</keyword>
<gene>
    <name evidence="5" type="ORF">G3574_06995</name>
</gene>
<evidence type="ECO:0000256" key="1">
    <source>
        <dbReference type="ARBA" id="ARBA00022737"/>
    </source>
</evidence>
<sequence>MFKLFQRPAISDSSKPSPSHPGGVIQTQPVKPRTRFAITFSKLRNLSGLKKSPVKSTTLGNQSARDSFHFSARDNHDMLAPEALAPIDFHAFSLQADPPVRPPAYPSLHKAIEAGDVHAVRHHLHHGAEVNARDEEGNTPLICAAIRGNTDIADVLIRKGADVNAGNGAGHPALMWALEHDQPAMAKLLIQRGAHINTCSANSDTALILALARGHDDIAKVLVERGADVDRRSVDGNCALHFAVNRGRPDMVRMLLDHGATPFLHERRGFTPLRMASLSDNEENREIRELLMDAIGRFMRSPFASASSFIPPSSGLTSLPAARVETDASTPVHELRDAFTDDILEIIAGYVDQASAEDPLLRKVLGDKPVDQRNLHQLQAALPAGQPRTAANLLAQAARNGNVHEVEFVLAKYALVREAAETSEDISPSTLYLRSVVEAIRQALSHGQAGASTVRLLSLYEELDFRPRDDSERQDEQAWLAQSLREAINHHQPNADLACVRSLLRLNSLHEGLNASGDDAAPSVLHLAAPRNDPALLNLLIQSGADINARDHENRTALHIAAETLFSSQDAICALVAAGADRSLLSQSNESAVQTALRVGHSNQRPDRWITDLFGLS</sequence>
<dbReference type="SUPFAM" id="SSF48403">
    <property type="entry name" value="Ankyrin repeat"/>
    <property type="match status" value="2"/>
</dbReference>
<evidence type="ECO:0000256" key="2">
    <source>
        <dbReference type="ARBA" id="ARBA00023043"/>
    </source>
</evidence>
<dbReference type="Pfam" id="PF12796">
    <property type="entry name" value="Ank_2"/>
    <property type="match status" value="2"/>
</dbReference>
<dbReference type="Proteomes" id="UP000482155">
    <property type="component" value="Unassembled WGS sequence"/>
</dbReference>
<protein>
    <submittedName>
        <fullName evidence="5">Uncharacterized protein</fullName>
    </submittedName>
</protein>
<keyword evidence="1" id="KW-0677">Repeat</keyword>
<feature type="repeat" description="ANK" evidence="3">
    <location>
        <begin position="103"/>
        <end position="135"/>
    </location>
</feature>
<keyword evidence="6" id="KW-1185">Reference proteome</keyword>
<feature type="region of interest" description="Disordered" evidence="4">
    <location>
        <begin position="1"/>
        <end position="30"/>
    </location>
</feature>
<reference evidence="5 6" key="1">
    <citation type="submission" date="2020-02" db="EMBL/GenBank/DDBJ databases">
        <authorList>
            <person name="Kim M.K."/>
        </authorList>
    </citation>
    <scope>NUCLEOTIDE SEQUENCE [LARGE SCALE GENOMIC DNA]</scope>
    <source>
        <strain evidence="5 6">17J57-3</strain>
    </source>
</reference>
<name>A0A6B3ST74_9BURK</name>
<dbReference type="Pfam" id="PF13637">
    <property type="entry name" value="Ank_4"/>
    <property type="match status" value="1"/>
</dbReference>
<dbReference type="PRINTS" id="PR01415">
    <property type="entry name" value="ANKYRIN"/>
</dbReference>
<accession>A0A6B3ST74</accession>
<evidence type="ECO:0000256" key="3">
    <source>
        <dbReference type="PROSITE-ProRule" id="PRU00023"/>
    </source>
</evidence>
<evidence type="ECO:0000256" key="4">
    <source>
        <dbReference type="SAM" id="MobiDB-lite"/>
    </source>
</evidence>
<dbReference type="PANTHER" id="PTHR24171">
    <property type="entry name" value="ANKYRIN REPEAT DOMAIN-CONTAINING PROTEIN 39-RELATED"/>
    <property type="match status" value="1"/>
</dbReference>
<evidence type="ECO:0000313" key="6">
    <source>
        <dbReference type="Proteomes" id="UP000482155"/>
    </source>
</evidence>
<dbReference type="InterPro" id="IPR002110">
    <property type="entry name" value="Ankyrin_rpt"/>
</dbReference>
<dbReference type="EMBL" id="JAAIVB010000021">
    <property type="protein sequence ID" value="NEX60819.1"/>
    <property type="molecule type" value="Genomic_DNA"/>
</dbReference>
<feature type="repeat" description="ANK" evidence="3">
    <location>
        <begin position="520"/>
        <end position="552"/>
    </location>
</feature>
<dbReference type="SMART" id="SM00248">
    <property type="entry name" value="ANK"/>
    <property type="match status" value="8"/>
</dbReference>
<proteinExistence type="predicted"/>
<feature type="repeat" description="ANK" evidence="3">
    <location>
        <begin position="136"/>
        <end position="168"/>
    </location>
</feature>
<comment type="caution">
    <text evidence="5">The sequence shown here is derived from an EMBL/GenBank/DDBJ whole genome shotgun (WGS) entry which is preliminary data.</text>
</comment>
<dbReference type="AlphaFoldDB" id="A0A6B3ST74"/>
<organism evidence="5 6">
    <name type="scientific">Noviherbaspirillum galbum</name>
    <dbReference type="NCBI Taxonomy" id="2709383"/>
    <lineage>
        <taxon>Bacteria</taxon>
        <taxon>Pseudomonadati</taxon>
        <taxon>Pseudomonadota</taxon>
        <taxon>Betaproteobacteria</taxon>
        <taxon>Burkholderiales</taxon>
        <taxon>Oxalobacteraceae</taxon>
        <taxon>Noviherbaspirillum</taxon>
    </lineage>
</organism>
<dbReference type="Gene3D" id="1.25.40.20">
    <property type="entry name" value="Ankyrin repeat-containing domain"/>
    <property type="match status" value="2"/>
</dbReference>
<dbReference type="PROSITE" id="PS50088">
    <property type="entry name" value="ANK_REPEAT"/>
    <property type="match status" value="6"/>
</dbReference>
<dbReference type="RefSeq" id="WP_163961438.1">
    <property type="nucleotide sequence ID" value="NZ_JAAIVB010000021.1"/>
</dbReference>
<evidence type="ECO:0000313" key="5">
    <source>
        <dbReference type="EMBL" id="NEX60819.1"/>
    </source>
</evidence>
<dbReference type="InterPro" id="IPR036770">
    <property type="entry name" value="Ankyrin_rpt-contain_sf"/>
</dbReference>
<dbReference type="PROSITE" id="PS50297">
    <property type="entry name" value="ANK_REP_REGION"/>
    <property type="match status" value="4"/>
</dbReference>